<keyword evidence="1" id="KW-0812">Transmembrane</keyword>
<dbReference type="Proteomes" id="UP000625574">
    <property type="component" value="Unassembled WGS sequence"/>
</dbReference>
<keyword evidence="1" id="KW-1133">Transmembrane helix</keyword>
<dbReference type="EMBL" id="JAEIOT010000004">
    <property type="protein sequence ID" value="MBI8999861.1"/>
    <property type="molecule type" value="Genomic_DNA"/>
</dbReference>
<proteinExistence type="predicted"/>
<keyword evidence="1" id="KW-0472">Membrane</keyword>
<evidence type="ECO:0008006" key="4">
    <source>
        <dbReference type="Google" id="ProtNLM"/>
    </source>
</evidence>
<dbReference type="RefSeq" id="WP_198735274.1">
    <property type="nucleotide sequence ID" value="NZ_JAEIOT010000004.1"/>
</dbReference>
<evidence type="ECO:0000256" key="1">
    <source>
        <dbReference type="SAM" id="Phobius"/>
    </source>
</evidence>
<sequence>MDPLLLPMVVLLGGTLFAGYQGATDYLRPSAHPMMPTVPHLRAVLWLTGAAFFLLSLWMLVRGLVAFAVVVTICALVVCVFADQKTASR</sequence>
<reference evidence="2 3" key="1">
    <citation type="submission" date="2020-12" db="EMBL/GenBank/DDBJ databases">
        <title>Genome public.</title>
        <authorList>
            <person name="Sun Q."/>
        </authorList>
    </citation>
    <scope>NUCLEOTIDE SEQUENCE [LARGE SCALE GENOMIC DNA]</scope>
    <source>
        <strain evidence="2 3">CCM 8864</strain>
    </source>
</reference>
<name>A0ABS0VSW3_9CORY</name>
<evidence type="ECO:0000313" key="3">
    <source>
        <dbReference type="Proteomes" id="UP000625574"/>
    </source>
</evidence>
<comment type="caution">
    <text evidence="2">The sequence shown here is derived from an EMBL/GenBank/DDBJ whole genome shotgun (WGS) entry which is preliminary data.</text>
</comment>
<feature type="transmembrane region" description="Helical" evidence="1">
    <location>
        <begin position="6"/>
        <end position="27"/>
    </location>
</feature>
<gene>
    <name evidence="2" type="ORF">JDV76_02575</name>
</gene>
<keyword evidence="3" id="KW-1185">Reference proteome</keyword>
<accession>A0ABS0VSW3</accession>
<feature type="transmembrane region" description="Helical" evidence="1">
    <location>
        <begin position="64"/>
        <end position="82"/>
    </location>
</feature>
<evidence type="ECO:0000313" key="2">
    <source>
        <dbReference type="EMBL" id="MBI8999861.1"/>
    </source>
</evidence>
<organism evidence="2 3">
    <name type="scientific">Corynebacterium marambiense</name>
    <dbReference type="NCBI Taxonomy" id="2765364"/>
    <lineage>
        <taxon>Bacteria</taxon>
        <taxon>Bacillati</taxon>
        <taxon>Actinomycetota</taxon>
        <taxon>Actinomycetes</taxon>
        <taxon>Mycobacteriales</taxon>
        <taxon>Corynebacteriaceae</taxon>
        <taxon>Corynebacterium</taxon>
    </lineage>
</organism>
<feature type="transmembrane region" description="Helical" evidence="1">
    <location>
        <begin position="39"/>
        <end position="58"/>
    </location>
</feature>
<protein>
    <recommendedName>
        <fullName evidence="4">Secreted protein</fullName>
    </recommendedName>
</protein>